<gene>
    <name evidence="1" type="ORF">ERW57_18985</name>
</gene>
<organism evidence="1 2">
    <name type="scientific">Aliivibrio finisterrensis</name>
    <dbReference type="NCBI Taxonomy" id="511998"/>
    <lineage>
        <taxon>Bacteria</taxon>
        <taxon>Pseudomonadati</taxon>
        <taxon>Pseudomonadota</taxon>
        <taxon>Gammaproteobacteria</taxon>
        <taxon>Vibrionales</taxon>
        <taxon>Vibrionaceae</taxon>
        <taxon>Aliivibrio</taxon>
    </lineage>
</organism>
<dbReference type="Proteomes" id="UP000294063">
    <property type="component" value="Unassembled WGS sequence"/>
</dbReference>
<name>A0A4Q5KKF3_9GAMM</name>
<evidence type="ECO:0000313" key="1">
    <source>
        <dbReference type="EMBL" id="RYU46804.1"/>
    </source>
</evidence>
<protein>
    <submittedName>
        <fullName evidence="1">Chromosome partitioning protein ParA</fullName>
    </submittedName>
</protein>
<dbReference type="RefSeq" id="WP_130049459.1">
    <property type="nucleotide sequence ID" value="NZ_SEZK01000080.1"/>
</dbReference>
<evidence type="ECO:0000313" key="2">
    <source>
        <dbReference type="Proteomes" id="UP000294063"/>
    </source>
</evidence>
<sequence length="180" mass="20569">MNVSLLDTLRNTNPDDFKAIETAIKMVKKEQYKARKEPSELLIKSVKTNLTELEHQELIKKQCAAGYSKLSSFIRDVINNAVKVKPIVLEPSKTFFSKSSDLTDYIETIAEHIEDGNALNKDETTSTLVVLHGLLREFQTTRHLLVNSFTQEAAYEVAREHLTTEQLLVLLQEKECQYDL</sequence>
<dbReference type="AlphaFoldDB" id="A0A4Q5KKF3"/>
<accession>A0A4Q5KKF3</accession>
<reference evidence="1 2" key="1">
    <citation type="submission" date="2019-02" db="EMBL/GenBank/DDBJ databases">
        <title>Genome sequences of Aliivibrio finisterrensis strains from farmed Atlantic salmon.</title>
        <authorList>
            <person name="Bowman J.P."/>
        </authorList>
    </citation>
    <scope>NUCLEOTIDE SEQUENCE [LARGE SCALE GENOMIC DNA]</scope>
    <source>
        <strain evidence="1 2">A46</strain>
    </source>
</reference>
<dbReference type="EMBL" id="SEZK01000080">
    <property type="protein sequence ID" value="RYU46804.1"/>
    <property type="molecule type" value="Genomic_DNA"/>
</dbReference>
<comment type="caution">
    <text evidence="1">The sequence shown here is derived from an EMBL/GenBank/DDBJ whole genome shotgun (WGS) entry which is preliminary data.</text>
</comment>
<proteinExistence type="predicted"/>